<organism evidence="1">
    <name type="scientific">viral metagenome</name>
    <dbReference type="NCBI Taxonomy" id="1070528"/>
    <lineage>
        <taxon>unclassified sequences</taxon>
        <taxon>metagenomes</taxon>
        <taxon>organismal metagenomes</taxon>
    </lineage>
</organism>
<gene>
    <name evidence="1" type="ORF">MM171A01842_0009</name>
    <name evidence="2" type="ORF">MM171B00686_0017</name>
</gene>
<proteinExistence type="predicted"/>
<evidence type="ECO:0000313" key="2">
    <source>
        <dbReference type="EMBL" id="QJB03492.1"/>
    </source>
</evidence>
<dbReference type="EMBL" id="MT143578">
    <property type="protein sequence ID" value="QJA98413.1"/>
    <property type="molecule type" value="Genomic_DNA"/>
</dbReference>
<dbReference type="AlphaFoldDB" id="A0A6M3LUG6"/>
<accession>A0A6M3LUG6</accession>
<reference evidence="1" key="1">
    <citation type="submission" date="2020-03" db="EMBL/GenBank/DDBJ databases">
        <title>The deep terrestrial virosphere.</title>
        <authorList>
            <person name="Holmfeldt K."/>
            <person name="Nilsson E."/>
            <person name="Simone D."/>
            <person name="Lopez-Fernandez M."/>
            <person name="Wu X."/>
            <person name="de Brujin I."/>
            <person name="Lundin D."/>
            <person name="Andersson A."/>
            <person name="Bertilsson S."/>
            <person name="Dopson M."/>
        </authorList>
    </citation>
    <scope>NUCLEOTIDE SEQUENCE</scope>
    <source>
        <strain evidence="1">MM171A01842</strain>
        <strain evidence="2">MM171B00686</strain>
    </source>
</reference>
<dbReference type="EMBL" id="MT143848">
    <property type="protein sequence ID" value="QJB03492.1"/>
    <property type="molecule type" value="Genomic_DNA"/>
</dbReference>
<name>A0A6M3LUG6_9ZZZZ</name>
<evidence type="ECO:0000313" key="1">
    <source>
        <dbReference type="EMBL" id="QJA98413.1"/>
    </source>
</evidence>
<sequence length="82" mass="9718">MMNRNLRSAKLLPGYRTYYVVVGNLHMGTGSRSECVLFKNELNTTKRKLSFLNTLERRDQDINAYKSKFTELKNKTNRRWSN</sequence>
<protein>
    <submittedName>
        <fullName evidence="1">Uncharacterized protein</fullName>
    </submittedName>
</protein>